<dbReference type="PROSITE" id="PS00018">
    <property type="entry name" value="EF_HAND_1"/>
    <property type="match status" value="2"/>
</dbReference>
<feature type="domain" description="EF-hand" evidence="2">
    <location>
        <begin position="56"/>
        <end position="91"/>
    </location>
</feature>
<feature type="domain" description="EF-hand" evidence="2">
    <location>
        <begin position="111"/>
        <end position="146"/>
    </location>
</feature>
<sequence>MRYGVDRVGLIASRDIIMNKFVIFAFLVGGVMCQNDGSTLLHNLFNQMDIDLNGFLSMTEAEAVLKAMDANGDGMVTEKEFYFGLVAAAPTLWQCGKNFFDALDVDHVNLIKENHMKTIYSDMDKNANGIVSEDEFTNFIIQLENNCRVNGKISQSQRAARNLRR</sequence>
<keyword evidence="1" id="KW-0106">Calcium</keyword>
<evidence type="ECO:0000259" key="2">
    <source>
        <dbReference type="PROSITE" id="PS50222"/>
    </source>
</evidence>
<dbReference type="GO" id="GO:0005509">
    <property type="term" value="F:calcium ion binding"/>
    <property type="evidence" value="ECO:0007669"/>
    <property type="project" value="InterPro"/>
</dbReference>
<dbReference type="Pfam" id="PF13202">
    <property type="entry name" value="EF-hand_5"/>
    <property type="match status" value="1"/>
</dbReference>
<dbReference type="EnsemblMetazoa" id="G24237.1">
    <property type="protein sequence ID" value="G24237.1:cds"/>
    <property type="gene ID" value="G24237"/>
</dbReference>
<dbReference type="InterPro" id="IPR018247">
    <property type="entry name" value="EF_Hand_1_Ca_BS"/>
</dbReference>
<dbReference type="PROSITE" id="PS50222">
    <property type="entry name" value="EF_HAND_2"/>
    <property type="match status" value="2"/>
</dbReference>
<accession>A0A8W8KMG0</accession>
<name>A0A8W8KMG0_MAGGI</name>
<organism evidence="3 4">
    <name type="scientific">Magallana gigas</name>
    <name type="common">Pacific oyster</name>
    <name type="synonym">Crassostrea gigas</name>
    <dbReference type="NCBI Taxonomy" id="29159"/>
    <lineage>
        <taxon>Eukaryota</taxon>
        <taxon>Metazoa</taxon>
        <taxon>Spiralia</taxon>
        <taxon>Lophotrochozoa</taxon>
        <taxon>Mollusca</taxon>
        <taxon>Bivalvia</taxon>
        <taxon>Autobranchia</taxon>
        <taxon>Pteriomorphia</taxon>
        <taxon>Ostreida</taxon>
        <taxon>Ostreoidea</taxon>
        <taxon>Ostreidae</taxon>
        <taxon>Magallana</taxon>
    </lineage>
</organism>
<keyword evidence="4" id="KW-1185">Reference proteome</keyword>
<dbReference type="InterPro" id="IPR002048">
    <property type="entry name" value="EF_hand_dom"/>
</dbReference>
<proteinExistence type="predicted"/>
<evidence type="ECO:0000256" key="1">
    <source>
        <dbReference type="ARBA" id="ARBA00022837"/>
    </source>
</evidence>
<dbReference type="Proteomes" id="UP000005408">
    <property type="component" value="Unassembled WGS sequence"/>
</dbReference>
<evidence type="ECO:0000313" key="3">
    <source>
        <dbReference type="EnsemblMetazoa" id="G24237.1:cds"/>
    </source>
</evidence>
<dbReference type="SMART" id="SM00054">
    <property type="entry name" value="EFh"/>
    <property type="match status" value="2"/>
</dbReference>
<dbReference type="InterPro" id="IPR011992">
    <property type="entry name" value="EF-hand-dom_pair"/>
</dbReference>
<reference evidence="3" key="1">
    <citation type="submission" date="2022-08" db="UniProtKB">
        <authorList>
            <consortium name="EnsemblMetazoa"/>
        </authorList>
    </citation>
    <scope>IDENTIFICATION</scope>
    <source>
        <strain evidence="3">05x7-T-G4-1.051#20</strain>
    </source>
</reference>
<evidence type="ECO:0000313" key="4">
    <source>
        <dbReference type="Proteomes" id="UP000005408"/>
    </source>
</evidence>
<protein>
    <recommendedName>
        <fullName evidence="2">EF-hand domain-containing protein</fullName>
    </recommendedName>
</protein>
<dbReference type="SUPFAM" id="SSF47473">
    <property type="entry name" value="EF-hand"/>
    <property type="match status" value="1"/>
</dbReference>
<dbReference type="Gene3D" id="1.10.238.10">
    <property type="entry name" value="EF-hand"/>
    <property type="match status" value="1"/>
</dbReference>
<dbReference type="AlphaFoldDB" id="A0A8W8KMG0"/>